<dbReference type="Pfam" id="PF07963">
    <property type="entry name" value="N_methyl"/>
    <property type="match status" value="1"/>
</dbReference>
<comment type="subcellular location">
    <subcellularLocation>
        <location evidence="1">Membrane</location>
        <topology evidence="1">Single-pass membrane protein</topology>
    </subcellularLocation>
</comment>
<dbReference type="SUPFAM" id="SSF54523">
    <property type="entry name" value="Pili subunits"/>
    <property type="match status" value="1"/>
</dbReference>
<proteinExistence type="predicted"/>
<dbReference type="Proteomes" id="UP000565724">
    <property type="component" value="Unassembled WGS sequence"/>
</dbReference>
<organism evidence="7 8">
    <name type="scientific">Cellulomonas humilata</name>
    <dbReference type="NCBI Taxonomy" id="144055"/>
    <lineage>
        <taxon>Bacteria</taxon>
        <taxon>Bacillati</taxon>
        <taxon>Actinomycetota</taxon>
        <taxon>Actinomycetes</taxon>
        <taxon>Micrococcales</taxon>
        <taxon>Cellulomonadaceae</taxon>
        <taxon>Cellulomonas</taxon>
    </lineage>
</organism>
<gene>
    <name evidence="7" type="ORF">HP550_10385</name>
</gene>
<dbReference type="PRINTS" id="PR00813">
    <property type="entry name" value="BCTERIALGSPG"/>
</dbReference>
<dbReference type="EMBL" id="JABMCI010000063">
    <property type="protein sequence ID" value="NUU17653.1"/>
    <property type="molecule type" value="Genomic_DNA"/>
</dbReference>
<evidence type="ECO:0000256" key="3">
    <source>
        <dbReference type="ARBA" id="ARBA00022692"/>
    </source>
</evidence>
<evidence type="ECO:0000313" key="7">
    <source>
        <dbReference type="EMBL" id="NUU17653.1"/>
    </source>
</evidence>
<sequence>MIARIRKSIDEKDQGFTLIELLVVIIIIGILAAIAIPVFLNQRKKAVDASIKSDLRTVANEMETYYTDAQTYPAAVPTHTAAVTANAITISGNAVSLSSNNQITITYDVASPNTQSYCVRGTNTKGSNSVGWFYISNKGGLQPSSTTTCTF</sequence>
<keyword evidence="3 6" id="KW-0812">Transmembrane</keyword>
<dbReference type="RefSeq" id="WP_175347611.1">
    <property type="nucleotide sequence ID" value="NZ_JABMCI010000063.1"/>
</dbReference>
<keyword evidence="2" id="KW-0488">Methylation</keyword>
<evidence type="ECO:0000256" key="6">
    <source>
        <dbReference type="SAM" id="Phobius"/>
    </source>
</evidence>
<keyword evidence="5 6" id="KW-0472">Membrane</keyword>
<dbReference type="Gene3D" id="3.30.700.10">
    <property type="entry name" value="Glycoprotein, Type 4 Pilin"/>
    <property type="match status" value="1"/>
</dbReference>
<keyword evidence="4 6" id="KW-1133">Transmembrane helix</keyword>
<dbReference type="InterPro" id="IPR000983">
    <property type="entry name" value="Bac_GSPG_pilin"/>
</dbReference>
<dbReference type="InterPro" id="IPR045584">
    <property type="entry name" value="Pilin-like"/>
</dbReference>
<keyword evidence="8" id="KW-1185">Reference proteome</keyword>
<dbReference type="PANTHER" id="PTHR30093">
    <property type="entry name" value="GENERAL SECRETION PATHWAY PROTEIN G"/>
    <property type="match status" value="1"/>
</dbReference>
<evidence type="ECO:0000256" key="4">
    <source>
        <dbReference type="ARBA" id="ARBA00022989"/>
    </source>
</evidence>
<dbReference type="InterPro" id="IPR012902">
    <property type="entry name" value="N_methyl_site"/>
</dbReference>
<dbReference type="AlphaFoldDB" id="A0A7Y6A0Q1"/>
<dbReference type="PANTHER" id="PTHR30093:SF44">
    <property type="entry name" value="TYPE II SECRETION SYSTEM CORE PROTEIN G"/>
    <property type="match status" value="1"/>
</dbReference>
<evidence type="ECO:0000313" key="8">
    <source>
        <dbReference type="Proteomes" id="UP000565724"/>
    </source>
</evidence>
<dbReference type="GO" id="GO:0015628">
    <property type="term" value="P:protein secretion by the type II secretion system"/>
    <property type="evidence" value="ECO:0007669"/>
    <property type="project" value="InterPro"/>
</dbReference>
<dbReference type="GO" id="GO:0016020">
    <property type="term" value="C:membrane"/>
    <property type="evidence" value="ECO:0007669"/>
    <property type="project" value="UniProtKB-SubCell"/>
</dbReference>
<name>A0A7Y6A0Q1_9CELL</name>
<dbReference type="NCBIfam" id="TIGR02532">
    <property type="entry name" value="IV_pilin_GFxxxE"/>
    <property type="match status" value="1"/>
</dbReference>
<evidence type="ECO:0000256" key="5">
    <source>
        <dbReference type="ARBA" id="ARBA00023136"/>
    </source>
</evidence>
<reference evidence="7 8" key="1">
    <citation type="submission" date="2020-05" db="EMBL/GenBank/DDBJ databases">
        <title>Genome Sequencing of Type Strains.</title>
        <authorList>
            <person name="Lemaire J.F."/>
            <person name="Inderbitzin P."/>
            <person name="Gregorio O.A."/>
            <person name="Collins S.B."/>
            <person name="Wespe N."/>
            <person name="Knight-Connoni V."/>
        </authorList>
    </citation>
    <scope>NUCLEOTIDE SEQUENCE [LARGE SCALE GENOMIC DNA]</scope>
    <source>
        <strain evidence="7 8">ATCC 25174</strain>
    </source>
</reference>
<dbReference type="PROSITE" id="PS00409">
    <property type="entry name" value="PROKAR_NTER_METHYL"/>
    <property type="match status" value="1"/>
</dbReference>
<evidence type="ECO:0000256" key="2">
    <source>
        <dbReference type="ARBA" id="ARBA00022481"/>
    </source>
</evidence>
<dbReference type="GO" id="GO:0015627">
    <property type="term" value="C:type II protein secretion system complex"/>
    <property type="evidence" value="ECO:0007669"/>
    <property type="project" value="InterPro"/>
</dbReference>
<comment type="caution">
    <text evidence="7">The sequence shown here is derived from an EMBL/GenBank/DDBJ whole genome shotgun (WGS) entry which is preliminary data.</text>
</comment>
<accession>A0A7Y6A0Q1</accession>
<protein>
    <submittedName>
        <fullName evidence="7">Prepilin-type N-terminal cleavage/methylation domain-containing protein</fullName>
    </submittedName>
</protein>
<evidence type="ECO:0000256" key="1">
    <source>
        <dbReference type="ARBA" id="ARBA00004167"/>
    </source>
</evidence>
<feature type="transmembrane region" description="Helical" evidence="6">
    <location>
        <begin position="21"/>
        <end position="40"/>
    </location>
</feature>